<sequence length="188" mass="20105">MDERSSATPTSYHQSTIQEHAQESPSDTHLEEQLSIGFDPEDSRARSPASPHEPTPYGFTREDEEIDSASSAWVETQSSSSSPKETDDQPSREKDKGKEREMSYPGDYYHSTTTSSPQDRRPEISRTSPSSSASTPRQGSEEAKSDDKKDDRTGGGSGSGSSGGGGSGSASASGSSRSRLVAGVFVRY</sequence>
<feature type="compositionally biased region" description="Basic and acidic residues" evidence="1">
    <location>
        <begin position="20"/>
        <end position="32"/>
    </location>
</feature>
<accession>A0A0D2CNB7</accession>
<protein>
    <submittedName>
        <fullName evidence="2">Uncharacterized protein</fullName>
    </submittedName>
</protein>
<dbReference type="VEuPathDB" id="FungiDB:PV07_04282"/>
<evidence type="ECO:0000313" key="3">
    <source>
        <dbReference type="Proteomes" id="UP000054466"/>
    </source>
</evidence>
<dbReference type="EMBL" id="KN847041">
    <property type="protein sequence ID" value="KIW32758.1"/>
    <property type="molecule type" value="Genomic_DNA"/>
</dbReference>
<organism evidence="2 3">
    <name type="scientific">Cladophialophora immunda</name>
    <dbReference type="NCBI Taxonomy" id="569365"/>
    <lineage>
        <taxon>Eukaryota</taxon>
        <taxon>Fungi</taxon>
        <taxon>Dikarya</taxon>
        <taxon>Ascomycota</taxon>
        <taxon>Pezizomycotina</taxon>
        <taxon>Eurotiomycetes</taxon>
        <taxon>Chaetothyriomycetidae</taxon>
        <taxon>Chaetothyriales</taxon>
        <taxon>Herpotrichiellaceae</taxon>
        <taxon>Cladophialophora</taxon>
    </lineage>
</organism>
<name>A0A0D2CNB7_9EURO</name>
<dbReference type="HOGENOM" id="CLU_1421275_0_0_1"/>
<dbReference type="GeneID" id="27343476"/>
<feature type="compositionally biased region" description="Polar residues" evidence="1">
    <location>
        <begin position="1"/>
        <end position="19"/>
    </location>
</feature>
<gene>
    <name evidence="2" type="ORF">PV07_04282</name>
</gene>
<feature type="compositionally biased region" description="Basic and acidic residues" evidence="1">
    <location>
        <begin position="84"/>
        <end position="102"/>
    </location>
</feature>
<dbReference type="Proteomes" id="UP000054466">
    <property type="component" value="Unassembled WGS sequence"/>
</dbReference>
<feature type="compositionally biased region" description="Polar residues" evidence="1">
    <location>
        <begin position="68"/>
        <end position="83"/>
    </location>
</feature>
<proteinExistence type="predicted"/>
<feature type="compositionally biased region" description="Low complexity" evidence="1">
    <location>
        <begin position="169"/>
        <end position="179"/>
    </location>
</feature>
<keyword evidence="3" id="KW-1185">Reference proteome</keyword>
<reference evidence="2 3" key="1">
    <citation type="submission" date="2015-01" db="EMBL/GenBank/DDBJ databases">
        <title>The Genome Sequence of Cladophialophora immunda CBS83496.</title>
        <authorList>
            <consortium name="The Broad Institute Genomics Platform"/>
            <person name="Cuomo C."/>
            <person name="de Hoog S."/>
            <person name="Gorbushina A."/>
            <person name="Stielow B."/>
            <person name="Teixiera M."/>
            <person name="Abouelleil A."/>
            <person name="Chapman S.B."/>
            <person name="Priest M."/>
            <person name="Young S.K."/>
            <person name="Wortman J."/>
            <person name="Nusbaum C."/>
            <person name="Birren B."/>
        </authorList>
    </citation>
    <scope>NUCLEOTIDE SEQUENCE [LARGE SCALE GENOMIC DNA]</scope>
    <source>
        <strain evidence="2 3">CBS 83496</strain>
    </source>
</reference>
<dbReference type="AlphaFoldDB" id="A0A0D2CNB7"/>
<evidence type="ECO:0000256" key="1">
    <source>
        <dbReference type="SAM" id="MobiDB-lite"/>
    </source>
</evidence>
<feature type="compositionally biased region" description="Basic and acidic residues" evidence="1">
    <location>
        <begin position="139"/>
        <end position="153"/>
    </location>
</feature>
<dbReference type="OrthoDB" id="4160105at2759"/>
<feature type="region of interest" description="Disordered" evidence="1">
    <location>
        <begin position="1"/>
        <end position="188"/>
    </location>
</feature>
<dbReference type="RefSeq" id="XP_016252974.1">
    <property type="nucleotide sequence ID" value="XM_016391072.1"/>
</dbReference>
<feature type="compositionally biased region" description="Gly residues" evidence="1">
    <location>
        <begin position="154"/>
        <end position="168"/>
    </location>
</feature>
<evidence type="ECO:0000313" key="2">
    <source>
        <dbReference type="EMBL" id="KIW32758.1"/>
    </source>
</evidence>
<feature type="compositionally biased region" description="Low complexity" evidence="1">
    <location>
        <begin position="125"/>
        <end position="137"/>
    </location>
</feature>